<dbReference type="InParanoid" id="A0A7N6A823"/>
<organism evidence="2 3">
    <name type="scientific">Anabas testudineus</name>
    <name type="common">Climbing perch</name>
    <name type="synonym">Anthias testudineus</name>
    <dbReference type="NCBI Taxonomy" id="64144"/>
    <lineage>
        <taxon>Eukaryota</taxon>
        <taxon>Metazoa</taxon>
        <taxon>Chordata</taxon>
        <taxon>Craniata</taxon>
        <taxon>Vertebrata</taxon>
        <taxon>Euteleostomi</taxon>
        <taxon>Actinopterygii</taxon>
        <taxon>Neopterygii</taxon>
        <taxon>Teleostei</taxon>
        <taxon>Neoteleostei</taxon>
        <taxon>Acanthomorphata</taxon>
        <taxon>Anabantaria</taxon>
        <taxon>Anabantiformes</taxon>
        <taxon>Anabantoidei</taxon>
        <taxon>Anabantidae</taxon>
        <taxon>Anabas</taxon>
    </lineage>
</organism>
<dbReference type="CDD" id="cd09302">
    <property type="entry name" value="Jacalin_like"/>
    <property type="match status" value="1"/>
</dbReference>
<name>A0A7N6A823_ANATE</name>
<dbReference type="PANTHER" id="PTHR34007">
    <property type="entry name" value="AEROLYSIN-LIKE PROTEIN-RELATED"/>
    <property type="match status" value="1"/>
</dbReference>
<dbReference type="PANTHER" id="PTHR34007:SF1">
    <property type="entry name" value="AEROLYSIN-LIKE PROTEIN-RELATED"/>
    <property type="match status" value="1"/>
</dbReference>
<sequence length="172" mass="19010">MSYKTALQLVGGQGGSYFYFSGERSGAKLKKIWVWVGGWQVKAIQVWLTDGQNQLFGRPTGDPSEFQFGAGEHMTSLTLWSSGGGTRLGAIRFTTNRSREFYACMNDSGMKIEYPIDVGSGVCLGVAGRACADIDCLGFTFNNMQPTKLVYFDGVYEKRTCNFCKREKSPVD</sequence>
<dbReference type="SUPFAM" id="SSF51101">
    <property type="entry name" value="Mannose-binding lectins"/>
    <property type="match status" value="1"/>
</dbReference>
<keyword evidence="3" id="KW-1185">Reference proteome</keyword>
<evidence type="ECO:0000313" key="3">
    <source>
        <dbReference type="Proteomes" id="UP000265040"/>
    </source>
</evidence>
<reference evidence="2" key="1">
    <citation type="submission" date="2021-04" db="EMBL/GenBank/DDBJ databases">
        <authorList>
            <consortium name="Wellcome Sanger Institute Data Sharing"/>
        </authorList>
    </citation>
    <scope>NUCLEOTIDE SEQUENCE [LARGE SCALE GENOMIC DNA]</scope>
</reference>
<dbReference type="InterPro" id="IPR053280">
    <property type="entry name" value="Aerolysin-like_pore-former"/>
</dbReference>
<feature type="domain" description="Jacalin-type lectin" evidence="1">
    <location>
        <begin position="4"/>
        <end position="143"/>
    </location>
</feature>
<protein>
    <recommendedName>
        <fullName evidence="1">Jacalin-type lectin domain-containing protein</fullName>
    </recommendedName>
</protein>
<reference evidence="2" key="3">
    <citation type="submission" date="2025-09" db="UniProtKB">
        <authorList>
            <consortium name="Ensembl"/>
        </authorList>
    </citation>
    <scope>IDENTIFICATION</scope>
</reference>
<dbReference type="Ensembl" id="ENSATET00000047217.1">
    <property type="protein sequence ID" value="ENSATEP00000044036.1"/>
    <property type="gene ID" value="ENSATEG00000020771.2"/>
</dbReference>
<dbReference type="Pfam" id="PF01419">
    <property type="entry name" value="Jacalin"/>
    <property type="match status" value="1"/>
</dbReference>
<dbReference type="InterPro" id="IPR001229">
    <property type="entry name" value="Jacalin-like_lectin_dom"/>
</dbReference>
<reference evidence="2" key="2">
    <citation type="submission" date="2025-08" db="UniProtKB">
        <authorList>
            <consortium name="Ensembl"/>
        </authorList>
    </citation>
    <scope>IDENTIFICATION</scope>
</reference>
<dbReference type="Gene3D" id="2.100.10.30">
    <property type="entry name" value="Jacalin-like lectin domain"/>
    <property type="match status" value="1"/>
</dbReference>
<dbReference type="OrthoDB" id="3758675at2759"/>
<evidence type="ECO:0000259" key="1">
    <source>
        <dbReference type="PROSITE" id="PS51752"/>
    </source>
</evidence>
<dbReference type="GeneTree" id="ENSGT00940000174934"/>
<dbReference type="PROSITE" id="PS51752">
    <property type="entry name" value="JACALIN_LECTIN"/>
    <property type="match status" value="1"/>
</dbReference>
<dbReference type="InterPro" id="IPR036404">
    <property type="entry name" value="Jacalin-like_lectin_dom_sf"/>
</dbReference>
<proteinExistence type="predicted"/>
<dbReference type="AlphaFoldDB" id="A0A7N6A823"/>
<dbReference type="Proteomes" id="UP000265040">
    <property type="component" value="Chromosome 7"/>
</dbReference>
<evidence type="ECO:0000313" key="2">
    <source>
        <dbReference type="Ensembl" id="ENSATEP00000044036.1"/>
    </source>
</evidence>
<accession>A0A7N6A823</accession>